<comment type="subcellular location">
    <subcellularLocation>
        <location evidence="2 10">Cytoplasm</location>
    </subcellularLocation>
</comment>
<gene>
    <name evidence="10 13" type="primary">galT</name>
    <name evidence="13" type="ORF">LKD31_03180</name>
</gene>
<dbReference type="NCBIfam" id="TIGR01239">
    <property type="entry name" value="galT_2"/>
    <property type="match status" value="1"/>
</dbReference>
<evidence type="ECO:0000256" key="8">
    <source>
        <dbReference type="ARBA" id="ARBA00023144"/>
    </source>
</evidence>
<dbReference type="GO" id="GO:0008108">
    <property type="term" value="F:UDP-glucose:hexose-1-phosphate uridylyltransferase activity"/>
    <property type="evidence" value="ECO:0007669"/>
    <property type="project" value="UniProtKB-UniRule"/>
</dbReference>
<evidence type="ECO:0000259" key="11">
    <source>
        <dbReference type="Pfam" id="PF01087"/>
    </source>
</evidence>
<dbReference type="AlphaFoldDB" id="A0AAE3AI44"/>
<evidence type="ECO:0000256" key="1">
    <source>
        <dbReference type="ARBA" id="ARBA00001107"/>
    </source>
</evidence>
<keyword evidence="8 10" id="KW-0299">Galactose metabolism</keyword>
<feature type="domain" description="Galactose-1-phosphate uridyl transferase N-terminal" evidence="11">
    <location>
        <begin position="19"/>
        <end position="229"/>
    </location>
</feature>
<comment type="similarity">
    <text evidence="4 10">Belongs to the galactose-1-phosphate uridylyltransferase type 2 family.</text>
</comment>
<evidence type="ECO:0000313" key="14">
    <source>
        <dbReference type="Proteomes" id="UP001199424"/>
    </source>
</evidence>
<keyword evidence="7 10" id="KW-0548">Nucleotidyltransferase</keyword>
<reference evidence="13" key="1">
    <citation type="submission" date="2021-10" db="EMBL/GenBank/DDBJ databases">
        <title>Anaerobic single-cell dispensing facilitates the cultivation of human gut bacteria.</title>
        <authorList>
            <person name="Afrizal A."/>
        </authorList>
    </citation>
    <scope>NUCLEOTIDE SEQUENCE</scope>
    <source>
        <strain evidence="13">CLA-AA-H250</strain>
    </source>
</reference>
<dbReference type="GO" id="GO:0005737">
    <property type="term" value="C:cytoplasm"/>
    <property type="evidence" value="ECO:0007669"/>
    <property type="project" value="UniProtKB-SubCell"/>
</dbReference>
<dbReference type="InterPro" id="IPR005849">
    <property type="entry name" value="GalP_Utransf_N"/>
</dbReference>
<dbReference type="PANTHER" id="PTHR39191">
    <property type="entry name" value="GALACTOSE-1-PHOSPHATE URIDYLYLTRANSFERASE"/>
    <property type="match status" value="1"/>
</dbReference>
<evidence type="ECO:0000256" key="7">
    <source>
        <dbReference type="ARBA" id="ARBA00022695"/>
    </source>
</evidence>
<comment type="caution">
    <text evidence="13">The sequence shown here is derived from an EMBL/GenBank/DDBJ whole genome shotgun (WGS) entry which is preliminary data.</text>
</comment>
<dbReference type="NCBIfam" id="NF003629">
    <property type="entry name" value="PRK05270.1-2"/>
    <property type="match status" value="1"/>
</dbReference>
<dbReference type="Proteomes" id="UP001199424">
    <property type="component" value="Unassembled WGS sequence"/>
</dbReference>
<dbReference type="InterPro" id="IPR000766">
    <property type="entry name" value="GalP_uridyl_Trfase_II"/>
</dbReference>
<proteinExistence type="inferred from homology"/>
<evidence type="ECO:0000256" key="5">
    <source>
        <dbReference type="ARBA" id="ARBA00022490"/>
    </source>
</evidence>
<keyword evidence="9 10" id="KW-0119">Carbohydrate metabolism</keyword>
<dbReference type="PANTHER" id="PTHR39191:SF1">
    <property type="entry name" value="DUF4922 DOMAIN-CONTAINING PROTEIN"/>
    <property type="match status" value="1"/>
</dbReference>
<dbReference type="PROSITE" id="PS01163">
    <property type="entry name" value="GAL_P_UDP_TRANSF_II"/>
    <property type="match status" value="1"/>
</dbReference>
<evidence type="ECO:0000256" key="2">
    <source>
        <dbReference type="ARBA" id="ARBA00004496"/>
    </source>
</evidence>
<evidence type="ECO:0000313" key="13">
    <source>
        <dbReference type="EMBL" id="MCC2136017.1"/>
    </source>
</evidence>
<dbReference type="GO" id="GO:0006012">
    <property type="term" value="P:galactose metabolic process"/>
    <property type="evidence" value="ECO:0007669"/>
    <property type="project" value="UniProtKB-UniRule"/>
</dbReference>
<dbReference type="Pfam" id="PF01087">
    <property type="entry name" value="GalP_UDP_transf"/>
    <property type="match status" value="1"/>
</dbReference>
<dbReference type="InterPro" id="IPR023425">
    <property type="entry name" value="GalP_uridyl_Trfase_II_CS"/>
</dbReference>
<dbReference type="EC" id="2.7.7.12" evidence="10"/>
<comment type="catalytic activity">
    <reaction evidence="1 10">
        <text>alpha-D-galactose 1-phosphate + UDP-alpha-D-glucose = alpha-D-glucose 1-phosphate + UDP-alpha-D-galactose</text>
        <dbReference type="Rhea" id="RHEA:13989"/>
        <dbReference type="ChEBI" id="CHEBI:58336"/>
        <dbReference type="ChEBI" id="CHEBI:58601"/>
        <dbReference type="ChEBI" id="CHEBI:58885"/>
        <dbReference type="ChEBI" id="CHEBI:66914"/>
        <dbReference type="EC" id="2.7.7.12"/>
    </reaction>
</comment>
<evidence type="ECO:0000259" key="12">
    <source>
        <dbReference type="Pfam" id="PF02744"/>
    </source>
</evidence>
<evidence type="ECO:0000256" key="3">
    <source>
        <dbReference type="ARBA" id="ARBA00004947"/>
    </source>
</evidence>
<evidence type="ECO:0000256" key="6">
    <source>
        <dbReference type="ARBA" id="ARBA00022679"/>
    </source>
</evidence>
<evidence type="ECO:0000256" key="4">
    <source>
        <dbReference type="ARBA" id="ARBA00008706"/>
    </source>
</evidence>
<dbReference type="EMBL" id="JAJEQC010000002">
    <property type="protein sequence ID" value="MCC2136017.1"/>
    <property type="molecule type" value="Genomic_DNA"/>
</dbReference>
<dbReference type="Pfam" id="PF02744">
    <property type="entry name" value="GalP_UDP_tr_C"/>
    <property type="match status" value="1"/>
</dbReference>
<organism evidence="13 14">
    <name type="scientific">Hominenteromicrobium mulieris</name>
    <dbReference type="NCBI Taxonomy" id="2885357"/>
    <lineage>
        <taxon>Bacteria</taxon>
        <taxon>Bacillati</taxon>
        <taxon>Bacillota</taxon>
        <taxon>Clostridia</taxon>
        <taxon>Eubacteriales</taxon>
        <taxon>Oscillospiraceae</taxon>
        <taxon>Hominenteromicrobium</taxon>
    </lineage>
</organism>
<sequence>MLFGKIKALVEYGVRTGLIEAEDTIYTRNRLLEALCEEDYADEEAEQSENLALLLDGLCDEAVKRGIIEDGATSRDLFDTKLMGLLTPRPSDVNRTFRALYKESPEKATDWFYKLCGDCNYIRRDRVARDLKWVYNDPRFGAIDITINLSKPEKDPKAIAAAKKMKASGYPACMLCKENIGYAGRMNHPARQNHRAIPITVNHADWFLQYSPYVYYNEHCIVFCGEHVPMQIDKSTFRKLFDFVEQFPHYFLGSNADLPIVGGSILTHDHYQGGHYTFAMARANMEEHCTLHGFEDVEAGILNWPVSVLRLRHKNPDRLIDAADHVLKAWRSYTDEDAFIFAETDGEPHNTITPIARCVDGVYELDLALRNNITTEKYPLGVYHPHDEYHHIKKENIGLIEVMGLAVLPSRLKDELKTLKDVMLKNGDVSSVESIAKHAEWAAQVKRDHPEMNEANAEHILQQEVGKVFVKVLENAGVYKCTAEGRKAFRTFVESVR</sequence>
<feature type="domain" description="Galactose-1-phosphate uridyl transferase C-terminal" evidence="12">
    <location>
        <begin position="245"/>
        <end position="431"/>
    </location>
</feature>
<accession>A0AAE3AI44</accession>
<dbReference type="PIRSF" id="PIRSF006005">
    <property type="entry name" value="GalT_BS"/>
    <property type="match status" value="1"/>
</dbReference>
<keyword evidence="14" id="KW-1185">Reference proteome</keyword>
<keyword evidence="5 10" id="KW-0963">Cytoplasm</keyword>
<keyword evidence="6 10" id="KW-0808">Transferase</keyword>
<evidence type="ECO:0000256" key="9">
    <source>
        <dbReference type="ARBA" id="ARBA00023277"/>
    </source>
</evidence>
<protein>
    <recommendedName>
        <fullName evidence="10">Galactose-1-phosphate uridylyltransferase</fullName>
        <shortName evidence="10">Gal-1-P uridylyltransferase</shortName>
        <ecNumber evidence="10">2.7.7.12</ecNumber>
    </recommendedName>
    <alternativeName>
        <fullName evidence="10">UDP-glucose--hexose-1-phosphate uridylyltransferase</fullName>
    </alternativeName>
</protein>
<dbReference type="HAMAP" id="MF_00571">
    <property type="entry name" value="GalP_UDP_trans"/>
    <property type="match status" value="1"/>
</dbReference>
<dbReference type="InterPro" id="IPR005850">
    <property type="entry name" value="GalP_Utransf_C"/>
</dbReference>
<name>A0AAE3AI44_9FIRM</name>
<comment type="pathway">
    <text evidence="3 10">Carbohydrate metabolism; galactose metabolism.</text>
</comment>
<evidence type="ECO:0000256" key="10">
    <source>
        <dbReference type="HAMAP-Rule" id="MF_00571"/>
    </source>
</evidence>
<dbReference type="RefSeq" id="WP_308448598.1">
    <property type="nucleotide sequence ID" value="NZ_JAJEQC010000002.1"/>
</dbReference>